<gene>
    <name evidence="2" type="ORF">R9Z33_00965</name>
</gene>
<evidence type="ECO:0000313" key="3">
    <source>
        <dbReference type="Proteomes" id="UP001305521"/>
    </source>
</evidence>
<sequence length="122" mass="13005">MRFLLAPALLATGLLLGACTPDARQPVTTGSAVCDTSMRFVNNSSNTVLSLYYSPSSTSGWGPDRLGANVMRPGQTSAVRLANPGNYDFRVVWDNGRSAEVRQVNVCRAARITVTNAGLRVS</sequence>
<dbReference type="Proteomes" id="UP001305521">
    <property type="component" value="Chromosome"/>
</dbReference>
<evidence type="ECO:0000256" key="1">
    <source>
        <dbReference type="SAM" id="SignalP"/>
    </source>
</evidence>
<keyword evidence="3" id="KW-1185">Reference proteome</keyword>
<organism evidence="2 3">
    <name type="scientific">Sediminicoccus rosea</name>
    <dbReference type="NCBI Taxonomy" id="1225128"/>
    <lineage>
        <taxon>Bacteria</taxon>
        <taxon>Pseudomonadati</taxon>
        <taxon>Pseudomonadota</taxon>
        <taxon>Alphaproteobacteria</taxon>
        <taxon>Acetobacterales</taxon>
        <taxon>Roseomonadaceae</taxon>
        <taxon>Sediminicoccus</taxon>
    </lineage>
</organism>
<evidence type="ECO:0000313" key="2">
    <source>
        <dbReference type="EMBL" id="WPB85458.1"/>
    </source>
</evidence>
<feature type="signal peptide" evidence="1">
    <location>
        <begin position="1"/>
        <end position="23"/>
    </location>
</feature>
<reference evidence="2 3" key="1">
    <citation type="submission" date="2023-11" db="EMBL/GenBank/DDBJ databases">
        <title>Arctic aerobic anoxygenic photoheterotroph Sediminicoccus rosea KRV36 adapts its photosynthesis to long days of polar summer.</title>
        <authorList>
            <person name="Tomasch J."/>
            <person name="Kopejtka K."/>
            <person name="Bily T."/>
            <person name="Gardiner A.T."/>
            <person name="Gardian Z."/>
            <person name="Shivaramu S."/>
            <person name="Koblizek M."/>
            <person name="Engelhardt F."/>
            <person name="Kaftan D."/>
        </authorList>
    </citation>
    <scope>NUCLEOTIDE SEQUENCE [LARGE SCALE GENOMIC DNA]</scope>
    <source>
        <strain evidence="2 3">R-30</strain>
    </source>
</reference>
<accession>A0ABZ0PIB3</accession>
<dbReference type="PROSITE" id="PS51257">
    <property type="entry name" value="PROKAR_LIPOPROTEIN"/>
    <property type="match status" value="1"/>
</dbReference>
<proteinExistence type="predicted"/>
<feature type="chain" id="PRO_5046645253" description="Lipoprotein" evidence="1">
    <location>
        <begin position="24"/>
        <end position="122"/>
    </location>
</feature>
<protein>
    <recommendedName>
        <fullName evidence="4">Lipoprotein</fullName>
    </recommendedName>
</protein>
<name>A0ABZ0PIB3_9PROT</name>
<keyword evidence="1" id="KW-0732">Signal</keyword>
<evidence type="ECO:0008006" key="4">
    <source>
        <dbReference type="Google" id="ProtNLM"/>
    </source>
</evidence>
<dbReference type="EMBL" id="CP137852">
    <property type="protein sequence ID" value="WPB85458.1"/>
    <property type="molecule type" value="Genomic_DNA"/>
</dbReference>
<dbReference type="RefSeq" id="WP_318649428.1">
    <property type="nucleotide sequence ID" value="NZ_CP137852.1"/>
</dbReference>